<dbReference type="InterPro" id="IPR027417">
    <property type="entry name" value="P-loop_NTPase"/>
</dbReference>
<dbReference type="PROSITE" id="PS51219">
    <property type="entry name" value="DPCK"/>
    <property type="match status" value="1"/>
</dbReference>
<keyword evidence="2 3" id="KW-0067">ATP-binding</keyword>
<comment type="pathway">
    <text evidence="3">Cofactor biosynthesis; coenzyme A biosynthesis; CoA from (R)-pantothenate: step 5/5.</text>
</comment>
<dbReference type="Gene3D" id="3.40.50.300">
    <property type="entry name" value="P-loop containing nucleotide triphosphate hydrolases"/>
    <property type="match status" value="1"/>
</dbReference>
<comment type="function">
    <text evidence="3">Catalyzes the phosphorylation of the 3'-hydroxyl group of dephosphocoenzyme A to form coenzyme A.</text>
</comment>
<evidence type="ECO:0000256" key="4">
    <source>
        <dbReference type="NCBIfam" id="TIGR00152"/>
    </source>
</evidence>
<sequence length="197" mass="22293">MKRTIIVGVTGGIATGKSTIAEMLGRLGAKVIDVDRVAHRFLKRGTIAWRKVVDEFGDEILNKNLVINRKRLGKIIFTNKDKQKKLEKIIHPLVIEAVREKISRETNQKQVVIVIDAPLLIESGLVSLMDKLIVVNAPGHIQRKRLVKRGLTQVEIKKRIDSQLPLAMKVKLADYIVENNGNLTWARKQVGKIWNEI</sequence>
<dbReference type="HAMAP" id="MF_00376">
    <property type="entry name" value="Dephospho_CoA_kinase"/>
    <property type="match status" value="1"/>
</dbReference>
<accession>A0A399FVT8</accession>
<dbReference type="CDD" id="cd02022">
    <property type="entry name" value="DPCK"/>
    <property type="match status" value="1"/>
</dbReference>
<dbReference type="Proteomes" id="UP000266287">
    <property type="component" value="Unassembled WGS sequence"/>
</dbReference>
<reference evidence="5 6" key="1">
    <citation type="submission" date="2018-08" db="EMBL/GenBank/DDBJ databases">
        <title>Draft genome of candidate division NPL-UPA2 bacterium Unc8 that adapted to ultra-basic serpentinizing groundwater.</title>
        <authorList>
            <person name="Ishii S."/>
            <person name="Suzuki S."/>
            <person name="Nealson K.H."/>
        </authorList>
    </citation>
    <scope>NUCLEOTIDE SEQUENCE [LARGE SCALE GENOMIC DNA]</scope>
    <source>
        <strain evidence="5">Unc8</strain>
    </source>
</reference>
<feature type="binding site" evidence="3">
    <location>
        <begin position="14"/>
        <end position="19"/>
    </location>
    <ligand>
        <name>ATP</name>
        <dbReference type="ChEBI" id="CHEBI:30616"/>
    </ligand>
</feature>
<dbReference type="AlphaFoldDB" id="A0A399FVT8"/>
<keyword evidence="3 5" id="KW-0418">Kinase</keyword>
<dbReference type="GO" id="GO:0005524">
    <property type="term" value="F:ATP binding"/>
    <property type="evidence" value="ECO:0007669"/>
    <property type="project" value="UniProtKB-UniRule"/>
</dbReference>
<dbReference type="SUPFAM" id="SSF52540">
    <property type="entry name" value="P-loop containing nucleoside triphosphate hydrolases"/>
    <property type="match status" value="1"/>
</dbReference>
<comment type="caution">
    <text evidence="5">The sequence shown here is derived from an EMBL/GenBank/DDBJ whole genome shotgun (WGS) entry which is preliminary data.</text>
</comment>
<comment type="similarity">
    <text evidence="3">Belongs to the CoaE family.</text>
</comment>
<dbReference type="UniPathway" id="UPA00241">
    <property type="reaction ID" value="UER00356"/>
</dbReference>
<dbReference type="EC" id="2.7.1.24" evidence="3 4"/>
<comment type="subcellular location">
    <subcellularLocation>
        <location evidence="3">Cytoplasm</location>
    </subcellularLocation>
</comment>
<proteinExistence type="inferred from homology"/>
<dbReference type="EMBL" id="NDHY01000003">
    <property type="protein sequence ID" value="RII00545.1"/>
    <property type="molecule type" value="Genomic_DNA"/>
</dbReference>
<keyword evidence="3" id="KW-0173">Coenzyme A biosynthesis</keyword>
<dbReference type="InterPro" id="IPR001977">
    <property type="entry name" value="Depp_CoAkinase"/>
</dbReference>
<dbReference type="GO" id="GO:0005737">
    <property type="term" value="C:cytoplasm"/>
    <property type="evidence" value="ECO:0007669"/>
    <property type="project" value="UniProtKB-SubCell"/>
</dbReference>
<protein>
    <recommendedName>
        <fullName evidence="3 4">Dephospho-CoA kinase</fullName>
        <ecNumber evidence="3 4">2.7.1.24</ecNumber>
    </recommendedName>
    <alternativeName>
        <fullName evidence="3">Dephosphocoenzyme A kinase</fullName>
    </alternativeName>
</protein>
<dbReference type="PANTHER" id="PTHR10695">
    <property type="entry name" value="DEPHOSPHO-COA KINASE-RELATED"/>
    <property type="match status" value="1"/>
</dbReference>
<evidence type="ECO:0000256" key="3">
    <source>
        <dbReference type="HAMAP-Rule" id="MF_00376"/>
    </source>
</evidence>
<evidence type="ECO:0000256" key="1">
    <source>
        <dbReference type="ARBA" id="ARBA00022741"/>
    </source>
</evidence>
<dbReference type="NCBIfam" id="TIGR00152">
    <property type="entry name" value="dephospho-CoA kinase"/>
    <property type="match status" value="1"/>
</dbReference>
<keyword evidence="1 3" id="KW-0547">Nucleotide-binding</keyword>
<keyword evidence="3" id="KW-0963">Cytoplasm</keyword>
<evidence type="ECO:0000313" key="6">
    <source>
        <dbReference type="Proteomes" id="UP000266287"/>
    </source>
</evidence>
<organism evidence="5 6">
    <name type="scientific">candidate division NPL-UPA2 bacterium Unc8</name>
    <dbReference type="NCBI Taxonomy" id="1980939"/>
    <lineage>
        <taxon>Bacteria</taxon>
    </lineage>
</organism>
<comment type="catalytic activity">
    <reaction evidence="3">
        <text>3'-dephospho-CoA + ATP = ADP + CoA + H(+)</text>
        <dbReference type="Rhea" id="RHEA:18245"/>
        <dbReference type="ChEBI" id="CHEBI:15378"/>
        <dbReference type="ChEBI" id="CHEBI:30616"/>
        <dbReference type="ChEBI" id="CHEBI:57287"/>
        <dbReference type="ChEBI" id="CHEBI:57328"/>
        <dbReference type="ChEBI" id="CHEBI:456216"/>
        <dbReference type="EC" id="2.7.1.24"/>
    </reaction>
</comment>
<dbReference type="PANTHER" id="PTHR10695:SF46">
    <property type="entry name" value="BIFUNCTIONAL COENZYME A SYNTHASE-RELATED"/>
    <property type="match status" value="1"/>
</dbReference>
<evidence type="ECO:0000313" key="5">
    <source>
        <dbReference type="EMBL" id="RII00545.1"/>
    </source>
</evidence>
<gene>
    <name evidence="3" type="primary">coaE</name>
    <name evidence="5" type="ORF">B9J77_02120</name>
</gene>
<name>A0A399FVT8_UNCN2</name>
<evidence type="ECO:0000256" key="2">
    <source>
        <dbReference type="ARBA" id="ARBA00022840"/>
    </source>
</evidence>
<dbReference type="GO" id="GO:0004140">
    <property type="term" value="F:dephospho-CoA kinase activity"/>
    <property type="evidence" value="ECO:0007669"/>
    <property type="project" value="UniProtKB-UniRule"/>
</dbReference>
<dbReference type="Pfam" id="PF01121">
    <property type="entry name" value="CoaE"/>
    <property type="match status" value="1"/>
</dbReference>
<keyword evidence="3 5" id="KW-0808">Transferase</keyword>
<dbReference type="GO" id="GO:0015937">
    <property type="term" value="P:coenzyme A biosynthetic process"/>
    <property type="evidence" value="ECO:0007669"/>
    <property type="project" value="UniProtKB-UniRule"/>
</dbReference>